<evidence type="ECO:0000313" key="1">
    <source>
        <dbReference type="EMBL" id="DAF47495.1"/>
    </source>
</evidence>
<dbReference type="EMBL" id="BK032555">
    <property type="protein sequence ID" value="DAF47495.1"/>
    <property type="molecule type" value="Genomic_DNA"/>
</dbReference>
<reference evidence="1" key="1">
    <citation type="journal article" date="2021" name="Proc. Natl. Acad. Sci. U.S.A.">
        <title>A Catalog of Tens of Thousands of Viruses from Human Metagenomes Reveals Hidden Associations with Chronic Diseases.</title>
        <authorList>
            <person name="Tisza M.J."/>
            <person name="Buck C.B."/>
        </authorList>
    </citation>
    <scope>NUCLEOTIDE SEQUENCE</scope>
    <source>
        <strain evidence="1">CtGns7</strain>
    </source>
</reference>
<proteinExistence type="predicted"/>
<protein>
    <submittedName>
        <fullName evidence="1">Uncharacterized protein</fullName>
    </submittedName>
</protein>
<sequence length="31" mass="3892">MGIKFHKFTLDNTPFMWYNANILYKRCIYYV</sequence>
<accession>A0A8S5S9Y6</accession>
<organism evidence="1">
    <name type="scientific">Phage sp. ctGns7</name>
    <dbReference type="NCBI Taxonomy" id="2828003"/>
    <lineage>
        <taxon>Viruses</taxon>
    </lineage>
</organism>
<name>A0A8S5S9Y6_9VIRU</name>